<dbReference type="InterPro" id="IPR036930">
    <property type="entry name" value="WGR_dom_sf"/>
</dbReference>
<dbReference type="HOGENOM" id="CLU_578374_0_0_0"/>
<dbReference type="eggNOG" id="COG1520">
    <property type="taxonomic scope" value="Bacteria"/>
</dbReference>
<dbReference type="Proteomes" id="UP000002524">
    <property type="component" value="Chromosome 1"/>
</dbReference>
<keyword evidence="3" id="KW-1185">Reference proteome</keyword>
<organism evidence="2 3">
    <name type="scientific">Deinococcus radiodurans (strain ATCC 13939 / DSM 20539 / JCM 16871 / CCUG 27074 / LMG 4051 / NBRC 15346 / NCIMB 9279 / VKM B-1422 / R1)</name>
    <dbReference type="NCBI Taxonomy" id="243230"/>
    <lineage>
        <taxon>Bacteria</taxon>
        <taxon>Thermotogati</taxon>
        <taxon>Deinococcota</taxon>
        <taxon>Deinococci</taxon>
        <taxon>Deinococcales</taxon>
        <taxon>Deinococcaceae</taxon>
        <taxon>Deinococcus</taxon>
    </lineage>
</organism>
<dbReference type="InParanoid" id="Q9RSL6"/>
<dbReference type="InterPro" id="IPR015943">
    <property type="entry name" value="WD40/YVTN_repeat-like_dom_sf"/>
</dbReference>
<evidence type="ECO:0000259" key="1">
    <source>
        <dbReference type="PROSITE" id="PS51977"/>
    </source>
</evidence>
<dbReference type="PANTHER" id="PTHR30634">
    <property type="entry name" value="OUTER MEMBRANE LOLAB LIPOPROTEIN INSERTION APPARATUS"/>
    <property type="match status" value="1"/>
</dbReference>
<dbReference type="InterPro" id="IPR050458">
    <property type="entry name" value="LolB"/>
</dbReference>
<dbReference type="OrthoDB" id="9781333at2"/>
<name>Q9RSL6_DEIRA</name>
<sequence>MTGVLSGMAKTYLEFSDPNGAEHKFYEVTVDGPELTIRYGRIGTDGQRSTKTFPDAAVAQAEADKKIREKRKKGYEDAVMGARQKRTVVRREVTETRSTTRQIAPVLWRFKTRSAAYGIFVDQNTAWVGNDSGEVFALTLSGEVDRSFRLPDGVKCLVSDQFRTFAGCDDGNVYDLSGKLPFMAYEVESKAALLWLDLHGGTLGVSDSGGGVYAFDAESDQQWGHTDDRASMGWMVRVDARGVYYGHSRGVGMFDRESGFPNWHRPTRGSVLFGWQEGNDLYAGTSANLIQRFTKAGEHVQDYQCDGSVLSCAASPGGEFVFAGDSGSAVYCFNRAGERLWKLGTGCASALSMQFAADKLYIVTTNGTLAAIDVSPAAIEAARQGTTPEVRDVKLAAAMPAQAPATELTVTRNASGGVLLRGVQEGSKVRIRPDDSRFHKDWNVQFPRNLRAADGLYVVDDLEDAGGFYRVVGDLRRLEN</sequence>
<dbReference type="RefSeq" id="WP_010888739.1">
    <property type="nucleotide sequence ID" value="NZ_JHYL01000006.1"/>
</dbReference>
<dbReference type="EMBL" id="AE000513">
    <property type="protein sequence ID" value="AAF11657.1"/>
    <property type="molecule type" value="Genomic_DNA"/>
</dbReference>
<dbReference type="CDD" id="cd07996">
    <property type="entry name" value="WGR_MMR_like"/>
    <property type="match status" value="1"/>
</dbReference>
<dbReference type="Gene3D" id="2.130.10.10">
    <property type="entry name" value="YVTN repeat-like/Quinoprotein amine dehydrogenase"/>
    <property type="match status" value="1"/>
</dbReference>
<dbReference type="AlphaFoldDB" id="Q9RSL6"/>
<dbReference type="KEGG" id="dra:DR_2108"/>
<dbReference type="InterPro" id="IPR049809">
    <property type="entry name" value="YehF/YfeS-like_WGR"/>
</dbReference>
<dbReference type="PIR" id="G75313">
    <property type="entry name" value="G75313"/>
</dbReference>
<dbReference type="InterPro" id="IPR008893">
    <property type="entry name" value="WGR_domain"/>
</dbReference>
<dbReference type="SMR" id="Q9RSL6"/>
<dbReference type="SUPFAM" id="SSF142921">
    <property type="entry name" value="WGR domain-like"/>
    <property type="match status" value="1"/>
</dbReference>
<dbReference type="PROSITE" id="PS51977">
    <property type="entry name" value="WGR"/>
    <property type="match status" value="1"/>
</dbReference>
<feature type="domain" description="WGR" evidence="1">
    <location>
        <begin position="1"/>
        <end position="88"/>
    </location>
</feature>
<dbReference type="EnsemblBacteria" id="AAF11657">
    <property type="protein sequence ID" value="AAF11657"/>
    <property type="gene ID" value="DR_2108"/>
</dbReference>
<dbReference type="InterPro" id="IPR011047">
    <property type="entry name" value="Quinoprotein_ADH-like_sf"/>
</dbReference>
<dbReference type="PaxDb" id="243230-DR_2108"/>
<dbReference type="PATRIC" id="fig|243230.17.peg.2331"/>
<proteinExistence type="predicted"/>
<dbReference type="STRING" id="243230.DR_2108"/>
<protein>
    <submittedName>
        <fullName evidence="2">Molybdate metabolism regulator-related protein</fullName>
    </submittedName>
</protein>
<evidence type="ECO:0000313" key="2">
    <source>
        <dbReference type="EMBL" id="AAF11657.1"/>
    </source>
</evidence>
<gene>
    <name evidence="2" type="ordered locus">DR_2108</name>
</gene>
<evidence type="ECO:0000313" key="3">
    <source>
        <dbReference type="Proteomes" id="UP000002524"/>
    </source>
</evidence>
<dbReference type="Pfam" id="PF05406">
    <property type="entry name" value="WGR"/>
    <property type="match status" value="1"/>
</dbReference>
<dbReference type="SMART" id="SM00773">
    <property type="entry name" value="WGR"/>
    <property type="match status" value="1"/>
</dbReference>
<accession>Q9RSL6</accession>
<dbReference type="PANTHER" id="PTHR30634:SF13">
    <property type="entry name" value="PROTEIN YEHF"/>
    <property type="match status" value="1"/>
</dbReference>
<dbReference type="eggNOG" id="COG3831">
    <property type="taxonomic scope" value="Bacteria"/>
</dbReference>
<dbReference type="Gene3D" id="2.20.140.10">
    <property type="entry name" value="WGR domain"/>
    <property type="match status" value="1"/>
</dbReference>
<dbReference type="SUPFAM" id="SSF50998">
    <property type="entry name" value="Quinoprotein alcohol dehydrogenase-like"/>
    <property type="match status" value="1"/>
</dbReference>
<dbReference type="Gene3D" id="2.40.10.480">
    <property type="match status" value="1"/>
</dbReference>
<reference evidence="2 3" key="1">
    <citation type="journal article" date="1999" name="Science">
        <title>Genome sequence of the radioresistant bacterium Deinococcus radiodurans R1.</title>
        <authorList>
            <person name="White O."/>
            <person name="Eisen J.A."/>
            <person name="Heidelberg J.F."/>
            <person name="Hickey E.K."/>
            <person name="Peterson J.D."/>
            <person name="Dodson R.J."/>
            <person name="Haft D.H."/>
            <person name="Gwinn M.L."/>
            <person name="Nelson W.C."/>
            <person name="Richardson D.L."/>
            <person name="Moffat K.S."/>
            <person name="Qin H."/>
            <person name="Jiang L."/>
            <person name="Pamphile W."/>
            <person name="Crosby M."/>
            <person name="Shen M."/>
            <person name="Vamathevan J.J."/>
            <person name="Lam P."/>
            <person name="McDonald L."/>
            <person name="Utterback T."/>
            <person name="Zalewski C."/>
            <person name="Makarova K.S."/>
            <person name="Aravind L."/>
            <person name="Daly M.J."/>
            <person name="Minton K.W."/>
            <person name="Fleischmann R.D."/>
            <person name="Ketchum K.A."/>
            <person name="Nelson K.E."/>
            <person name="Salzberg S."/>
            <person name="Smith H.O."/>
            <person name="Venter J.C."/>
            <person name="Fraser C.M."/>
        </authorList>
    </citation>
    <scope>NUCLEOTIDE SEQUENCE [LARGE SCALE GENOMIC DNA]</scope>
    <source>
        <strain evidence="3">ATCC 13939 / DSM 20539 / JCM 16871 / LMG 4051 / NBRC 15346 / NCIMB 9279 / R1 / VKM B-1422</strain>
    </source>
</reference>